<dbReference type="RefSeq" id="WP_139109784.1">
    <property type="nucleotide sequence ID" value="NZ_FMBC01000039.1"/>
</dbReference>
<feature type="compositionally biased region" description="Low complexity" evidence="1">
    <location>
        <begin position="41"/>
        <end position="66"/>
    </location>
</feature>
<feature type="compositionally biased region" description="Basic and acidic residues" evidence="1">
    <location>
        <begin position="19"/>
        <end position="40"/>
    </location>
</feature>
<proteinExistence type="predicted"/>
<organism evidence="2 3">
    <name type="scientific">Kosakonia oryziphila</name>
    <dbReference type="NCBI Taxonomy" id="1005667"/>
    <lineage>
        <taxon>Bacteria</taxon>
        <taxon>Pseudomonadati</taxon>
        <taxon>Pseudomonadota</taxon>
        <taxon>Gammaproteobacteria</taxon>
        <taxon>Enterobacterales</taxon>
        <taxon>Enterobacteriaceae</taxon>
        <taxon>Kosakonia</taxon>
    </lineage>
</organism>
<gene>
    <name evidence="2" type="ORF">GA0061070_103933</name>
</gene>
<sequence length="66" mass="6872">MSINSIGSNLANTRYQADSVREKSESKSLPDNDRDSDDAVKSVSKVSTPSVNSSGSVVGSVVNVKA</sequence>
<feature type="compositionally biased region" description="Polar residues" evidence="1">
    <location>
        <begin position="1"/>
        <end position="16"/>
    </location>
</feature>
<dbReference type="Proteomes" id="UP000198515">
    <property type="component" value="Unassembled WGS sequence"/>
</dbReference>
<accession>A0A1C4FNJ0</accession>
<feature type="region of interest" description="Disordered" evidence="1">
    <location>
        <begin position="1"/>
        <end position="66"/>
    </location>
</feature>
<evidence type="ECO:0000313" key="3">
    <source>
        <dbReference type="Proteomes" id="UP000198515"/>
    </source>
</evidence>
<name>A0A1C4FNJ0_9ENTR</name>
<evidence type="ECO:0000256" key="1">
    <source>
        <dbReference type="SAM" id="MobiDB-lite"/>
    </source>
</evidence>
<evidence type="ECO:0000313" key="2">
    <source>
        <dbReference type="EMBL" id="SCC57384.1"/>
    </source>
</evidence>
<dbReference type="EMBL" id="FMBC01000039">
    <property type="protein sequence ID" value="SCC57384.1"/>
    <property type="molecule type" value="Genomic_DNA"/>
</dbReference>
<reference evidence="3" key="1">
    <citation type="submission" date="2016-08" db="EMBL/GenBank/DDBJ databases">
        <authorList>
            <person name="Varghese N."/>
            <person name="Submissions Spin"/>
        </authorList>
    </citation>
    <scope>NUCLEOTIDE SEQUENCE [LARGE SCALE GENOMIC DNA]</scope>
    <source>
        <strain evidence="3">REICA_142</strain>
    </source>
</reference>
<dbReference type="AlphaFoldDB" id="A0A1C4FNJ0"/>
<keyword evidence="3" id="KW-1185">Reference proteome</keyword>
<protein>
    <submittedName>
        <fullName evidence="2">Uncharacterized protein</fullName>
    </submittedName>
</protein>